<dbReference type="EMBL" id="BGPR01000287">
    <property type="protein sequence ID" value="GBM10513.1"/>
    <property type="molecule type" value="Genomic_DNA"/>
</dbReference>
<evidence type="ECO:0000313" key="3">
    <source>
        <dbReference type="Proteomes" id="UP000499080"/>
    </source>
</evidence>
<dbReference type="SUPFAM" id="SSF47113">
    <property type="entry name" value="Histone-fold"/>
    <property type="match status" value="1"/>
</dbReference>
<gene>
    <name evidence="2" type="ORF">AVEN_109312_1</name>
</gene>
<feature type="compositionally biased region" description="Basic and acidic residues" evidence="1">
    <location>
        <begin position="407"/>
        <end position="422"/>
    </location>
</feature>
<evidence type="ECO:0000313" key="2">
    <source>
        <dbReference type="EMBL" id="GBM10513.1"/>
    </source>
</evidence>
<organism evidence="2 3">
    <name type="scientific">Araneus ventricosus</name>
    <name type="common">Orbweaver spider</name>
    <name type="synonym">Epeira ventricosa</name>
    <dbReference type="NCBI Taxonomy" id="182803"/>
    <lineage>
        <taxon>Eukaryota</taxon>
        <taxon>Metazoa</taxon>
        <taxon>Ecdysozoa</taxon>
        <taxon>Arthropoda</taxon>
        <taxon>Chelicerata</taxon>
        <taxon>Arachnida</taxon>
        <taxon>Araneae</taxon>
        <taxon>Araneomorphae</taxon>
        <taxon>Entelegynae</taxon>
        <taxon>Araneoidea</taxon>
        <taxon>Araneidae</taxon>
        <taxon>Araneus</taxon>
    </lineage>
</organism>
<comment type="caution">
    <text evidence="2">The sequence shown here is derived from an EMBL/GenBank/DDBJ whole genome shotgun (WGS) entry which is preliminary data.</text>
</comment>
<feature type="region of interest" description="Disordered" evidence="1">
    <location>
        <begin position="342"/>
        <end position="423"/>
    </location>
</feature>
<reference evidence="2 3" key="1">
    <citation type="journal article" date="2019" name="Sci. Rep.">
        <title>Orb-weaving spider Araneus ventricosus genome elucidates the spidroin gene catalogue.</title>
        <authorList>
            <person name="Kono N."/>
            <person name="Nakamura H."/>
            <person name="Ohtoshi R."/>
            <person name="Moran D.A.P."/>
            <person name="Shinohara A."/>
            <person name="Yoshida Y."/>
            <person name="Fujiwara M."/>
            <person name="Mori M."/>
            <person name="Tomita M."/>
            <person name="Arakawa K."/>
        </authorList>
    </citation>
    <scope>NUCLEOTIDE SEQUENCE [LARGE SCALE GENOMIC DNA]</scope>
</reference>
<dbReference type="GO" id="GO:0046982">
    <property type="term" value="F:protein heterodimerization activity"/>
    <property type="evidence" value="ECO:0007669"/>
    <property type="project" value="InterPro"/>
</dbReference>
<dbReference type="Gene3D" id="1.10.20.10">
    <property type="entry name" value="Histone, subunit A"/>
    <property type="match status" value="1"/>
</dbReference>
<dbReference type="Proteomes" id="UP000499080">
    <property type="component" value="Unassembled WGS sequence"/>
</dbReference>
<keyword evidence="3" id="KW-1185">Reference proteome</keyword>
<feature type="compositionally biased region" description="Basic residues" evidence="1">
    <location>
        <begin position="397"/>
        <end position="406"/>
    </location>
</feature>
<accession>A0A4Y2D1G7</accession>
<dbReference type="AlphaFoldDB" id="A0A4Y2D1G7"/>
<evidence type="ECO:0000256" key="1">
    <source>
        <dbReference type="SAM" id="MobiDB-lite"/>
    </source>
</evidence>
<feature type="compositionally biased region" description="Basic residues" evidence="1">
    <location>
        <begin position="363"/>
        <end position="388"/>
    </location>
</feature>
<sequence>MSRKVNYKSDLEIFLKNNFPSEKVNSGGLKLISELLNDVNSLLIFNIETQYSDIGKVNGRTFQNCARKAIEENFPEELKANALTEAYKQVALLECGCLAYGEDATQVRGRVEAKRTGTREEIERERMEALIGLFKKGIGKLFSKMYPNFKVDGKALGPLALCIHGFSKMMAERASEKAAHKEELQPTDLMQVLPEFLEDNALRVALSEANRCLALYENGLLEFKPKKRYESEWSQENIVSEKIFSTVFKTGIKHVAKEIAPGCETGTQAQKYLGHILMDMARYLAQNTSETCRREKVLEMKDGDIHRLVGETFPGELKQHAQMQGTKDVMEFQSEMMACERFPETESSAIKSKKDAPKSASVKPRKQAKGKKSSPKGRKSSPTARKRKSTESPKRSQTSKRKRSKSPRNDKKPSKEISEKMKYSRKVMSRCPEAWYRRIVPINIEADTSINEVLKEICNAIIDVSVTRAASSEEFGLEDIEGALKELFPPDLALHALVTAYNAVSLLLEEEETELA</sequence>
<protein>
    <submittedName>
        <fullName evidence="2">Uncharacterized protein</fullName>
    </submittedName>
</protein>
<name>A0A4Y2D1G7_ARAVE</name>
<dbReference type="InterPro" id="IPR009072">
    <property type="entry name" value="Histone-fold"/>
</dbReference>
<proteinExistence type="predicted"/>
<dbReference type="OrthoDB" id="6437192at2759"/>